<evidence type="ECO:0000256" key="1">
    <source>
        <dbReference type="SAM" id="MobiDB-lite"/>
    </source>
</evidence>
<dbReference type="WBParaSite" id="nRc.2.0.1.t37600-RA">
    <property type="protein sequence ID" value="nRc.2.0.1.t37600-RA"/>
    <property type="gene ID" value="nRc.2.0.1.g37600"/>
</dbReference>
<reference evidence="3" key="1">
    <citation type="submission" date="2022-11" db="UniProtKB">
        <authorList>
            <consortium name="WormBaseParasite"/>
        </authorList>
    </citation>
    <scope>IDENTIFICATION</scope>
</reference>
<name>A0A915KGT8_ROMCU</name>
<organism evidence="2 3">
    <name type="scientific">Romanomermis culicivorax</name>
    <name type="common">Nematode worm</name>
    <dbReference type="NCBI Taxonomy" id="13658"/>
    <lineage>
        <taxon>Eukaryota</taxon>
        <taxon>Metazoa</taxon>
        <taxon>Ecdysozoa</taxon>
        <taxon>Nematoda</taxon>
        <taxon>Enoplea</taxon>
        <taxon>Dorylaimia</taxon>
        <taxon>Mermithida</taxon>
        <taxon>Mermithoidea</taxon>
        <taxon>Mermithidae</taxon>
        <taxon>Romanomermis</taxon>
    </lineage>
</organism>
<protein>
    <submittedName>
        <fullName evidence="3">Uncharacterized protein</fullName>
    </submittedName>
</protein>
<dbReference type="Proteomes" id="UP000887565">
    <property type="component" value="Unplaced"/>
</dbReference>
<keyword evidence="2" id="KW-1185">Reference proteome</keyword>
<accession>A0A915KGT8</accession>
<feature type="region of interest" description="Disordered" evidence="1">
    <location>
        <begin position="80"/>
        <end position="104"/>
    </location>
</feature>
<proteinExistence type="predicted"/>
<sequence length="104" mass="11861">MYMVLGLLIQRLGWLDAEQQRKRLKAKEQTSSKIDSLADSILLRTHLASYEKSESMSDRLAVEQEHEMIETVVKSILEAKKSKRRESKTSDESSSSTLSENDDS</sequence>
<dbReference type="AlphaFoldDB" id="A0A915KGT8"/>
<feature type="compositionally biased region" description="Low complexity" evidence="1">
    <location>
        <begin position="92"/>
        <end position="104"/>
    </location>
</feature>
<evidence type="ECO:0000313" key="2">
    <source>
        <dbReference type="Proteomes" id="UP000887565"/>
    </source>
</evidence>
<evidence type="ECO:0000313" key="3">
    <source>
        <dbReference type="WBParaSite" id="nRc.2.0.1.t37600-RA"/>
    </source>
</evidence>